<dbReference type="PANTHER" id="PTHR46401">
    <property type="entry name" value="GLYCOSYLTRANSFERASE WBBK-RELATED"/>
    <property type="match status" value="1"/>
</dbReference>
<dbReference type="InterPro" id="IPR011875">
    <property type="entry name" value="M1P_synthase"/>
</dbReference>
<dbReference type="InterPro" id="IPR028098">
    <property type="entry name" value="Glyco_trans_4-like_N"/>
</dbReference>
<evidence type="ECO:0000313" key="5">
    <source>
        <dbReference type="Proteomes" id="UP000000555"/>
    </source>
</evidence>
<name>Q8RCY0_CALS4</name>
<dbReference type="EMBL" id="AE008691">
    <property type="protein sequence ID" value="AAM23571.1"/>
    <property type="molecule type" value="Genomic_DNA"/>
</dbReference>
<dbReference type="NCBIfam" id="TIGR02149">
    <property type="entry name" value="glgA_Coryne"/>
    <property type="match status" value="1"/>
</dbReference>
<dbReference type="PANTHER" id="PTHR46401:SF2">
    <property type="entry name" value="GLYCOSYLTRANSFERASE WBBK-RELATED"/>
    <property type="match status" value="1"/>
</dbReference>
<dbReference type="Proteomes" id="UP000000555">
    <property type="component" value="Chromosome"/>
</dbReference>
<evidence type="ECO:0000256" key="1">
    <source>
        <dbReference type="ARBA" id="ARBA00022679"/>
    </source>
</evidence>
<dbReference type="eggNOG" id="COG0297">
    <property type="taxonomic scope" value="Bacteria"/>
</dbReference>
<keyword evidence="5" id="KW-1185">Reference proteome</keyword>
<dbReference type="KEGG" id="tte:TTE0275"/>
<dbReference type="Pfam" id="PF13439">
    <property type="entry name" value="Glyco_transf_4"/>
    <property type="match status" value="1"/>
</dbReference>
<dbReference type="GO" id="GO:0016757">
    <property type="term" value="F:glycosyltransferase activity"/>
    <property type="evidence" value="ECO:0007669"/>
    <property type="project" value="InterPro"/>
</dbReference>
<protein>
    <submittedName>
        <fullName evidence="4">Predicted glycosyltransferases</fullName>
    </submittedName>
</protein>
<dbReference type="Pfam" id="PF00534">
    <property type="entry name" value="Glycos_transf_1"/>
    <property type="match status" value="1"/>
</dbReference>
<dbReference type="InterPro" id="IPR001296">
    <property type="entry name" value="Glyco_trans_1"/>
</dbReference>
<gene>
    <name evidence="4" type="primary">RfaG2</name>
    <name evidence="4" type="ordered locus">TTE0275</name>
</gene>
<dbReference type="CAZy" id="GT4">
    <property type="family name" value="Glycosyltransferase Family 4"/>
</dbReference>
<feature type="domain" description="Glycosyl transferase family 1" evidence="2">
    <location>
        <begin position="210"/>
        <end position="374"/>
    </location>
</feature>
<dbReference type="STRING" id="273068.TTE0275"/>
<feature type="domain" description="Glycosyltransferase subfamily 4-like N-terminal" evidence="3">
    <location>
        <begin position="31"/>
        <end position="201"/>
    </location>
</feature>
<dbReference type="Gene3D" id="3.40.50.2000">
    <property type="entry name" value="Glycogen Phosphorylase B"/>
    <property type="match status" value="2"/>
</dbReference>
<dbReference type="GO" id="GO:0009250">
    <property type="term" value="P:glucan biosynthetic process"/>
    <property type="evidence" value="ECO:0007669"/>
    <property type="project" value="InterPro"/>
</dbReference>
<dbReference type="AlphaFoldDB" id="Q8RCY0"/>
<dbReference type="SUPFAM" id="SSF53756">
    <property type="entry name" value="UDP-Glycosyltransferase/glycogen phosphorylase"/>
    <property type="match status" value="1"/>
</dbReference>
<evidence type="ECO:0000259" key="3">
    <source>
        <dbReference type="Pfam" id="PF13439"/>
    </source>
</evidence>
<organism evidence="4 5">
    <name type="scientific">Caldanaerobacter subterraneus subsp. tengcongensis (strain DSM 15242 / JCM 11007 / NBRC 100824 / MB4)</name>
    <name type="common">Thermoanaerobacter tengcongensis</name>
    <dbReference type="NCBI Taxonomy" id="273068"/>
    <lineage>
        <taxon>Bacteria</taxon>
        <taxon>Bacillati</taxon>
        <taxon>Bacillota</taxon>
        <taxon>Clostridia</taxon>
        <taxon>Thermoanaerobacterales</taxon>
        <taxon>Thermoanaerobacteraceae</taxon>
        <taxon>Caldanaerobacter</taxon>
    </lineage>
</organism>
<accession>Q8RCY0</accession>
<dbReference type="GO" id="GO:0009103">
    <property type="term" value="P:lipopolysaccharide biosynthetic process"/>
    <property type="evidence" value="ECO:0007669"/>
    <property type="project" value="TreeGrafter"/>
</dbReference>
<reference evidence="4 5" key="1">
    <citation type="journal article" date="2002" name="Genome Res.">
        <title>A complete sequence of the T. tengcongensis genome.</title>
        <authorList>
            <person name="Bao Q."/>
            <person name="Tian Y."/>
            <person name="Li W."/>
            <person name="Xu Z."/>
            <person name="Xuan Z."/>
            <person name="Hu S."/>
            <person name="Dong W."/>
            <person name="Yang J."/>
            <person name="Chen Y."/>
            <person name="Xue Y."/>
            <person name="Xu Y."/>
            <person name="Lai X."/>
            <person name="Huang L."/>
            <person name="Dong X."/>
            <person name="Ma Y."/>
            <person name="Ling L."/>
            <person name="Tan H."/>
            <person name="Chen R."/>
            <person name="Wang J."/>
            <person name="Yu J."/>
            <person name="Yang H."/>
        </authorList>
    </citation>
    <scope>NUCLEOTIDE SEQUENCE [LARGE SCALE GENOMIC DNA]</scope>
    <source>
        <strain evidence="5">DSM 15242 / JCM 11007 / NBRC 100824 / MB4</strain>
    </source>
</reference>
<sequence>MKSSKNRRKWGLAMDNLKVTVFTNEYPPNIYGGAGVHVDYLTRELSKLMKVDVRCFGDQKFFSENLTVKGYKEWEELKEGLDPRYQKVLGPFSIDLAMVKDPVDSDVLHCHTWYTFMAGFLAKKLYDKPLVVTIHSLEPLRPWKEEQLGNGYKLSSWMEKTGIKAADRIIAVSQGSKEDILKYYDVPEEKIEVIYNGIDLKEYKKIDRNVARKKYGIEGRYILFVGRISRQKGITHLIDAVKYLPKDVKVVLCASSPDTPEVLEEVEQKVKLHDNIIWINKMVEKEDIVELYSNAEVFVCPSIYEPFGIINLEAMACETPVVASATGGIKEVVVHEETGFLVEPGNSEELAKYINILLENRELAKKFGINGRKRVEEMFSWGSIAKKTYEMYRKVVQEYKKAKK</sequence>
<dbReference type="HOGENOM" id="CLU_009583_2_3_9"/>
<keyword evidence="1" id="KW-0808">Transferase</keyword>
<dbReference type="CDD" id="cd03801">
    <property type="entry name" value="GT4_PimA-like"/>
    <property type="match status" value="1"/>
</dbReference>
<evidence type="ECO:0000313" key="4">
    <source>
        <dbReference type="EMBL" id="AAM23571.1"/>
    </source>
</evidence>
<evidence type="ECO:0000259" key="2">
    <source>
        <dbReference type="Pfam" id="PF00534"/>
    </source>
</evidence>
<proteinExistence type="predicted"/>